<accession>A0A6J5Q3S9</accession>
<sequence length="546" mass="57095">MATMNTGLLGDLFGGGTSALSEYLTPQQQESMQRQALLSTAAALLQAGGPSPVPISLGQALGAGLQAGTASYGKAQEGAIQQLLTRQKLDEYKRQQDMQKRIADILTGGTAPMPAPGAPITPETAISMPGMAPGPTVQREAMIGQPAPAQPAMTANVRKANQYRQLADVMAASGKGEDAKRYLDMAENLAPSFEETVGEPFKAADNNFYIRTKRGGVIPMQQALATKPVGTPQQVLGADGKPTLVQMYDDGTFKPITGVSPLIPPEKIDQGGFTQFVNPYQIKPGTVFPKTLPPQVVGGAETGYFVLGGGGAGRGAGLAAPMPAPAGAPGAVAAPTVPGAAPRAPVVPAAGAAAPTGPQPIIPGTGKAFANEKDLRTEFTTQMKPYVELAQAYQKIETAAKNSSPAGDIALVYGFMKVLDPGSVVREGEFATAANAGGVPDTVRNMYNRALNGQRIGENIRNDFLSQARNIIESQRVLSDDMVERYRGVAQNYKLDPTQIVFDPFKRMKTPAQIAAEAAALPTPGPAQPQGGSSYTNRYNLTPRPQ</sequence>
<feature type="region of interest" description="Disordered" evidence="1">
    <location>
        <begin position="518"/>
        <end position="546"/>
    </location>
</feature>
<dbReference type="EMBL" id="LR796963">
    <property type="protein sequence ID" value="CAB4178062.1"/>
    <property type="molecule type" value="Genomic_DNA"/>
</dbReference>
<name>A0A6J5Q3S9_9CAUD</name>
<reference evidence="2" key="1">
    <citation type="submission" date="2020-05" db="EMBL/GenBank/DDBJ databases">
        <authorList>
            <person name="Chiriac C."/>
            <person name="Salcher M."/>
            <person name="Ghai R."/>
            <person name="Kavagutti S V."/>
        </authorList>
    </citation>
    <scope>NUCLEOTIDE SEQUENCE</scope>
</reference>
<protein>
    <submittedName>
        <fullName evidence="2">Uncharacterized protein</fullName>
    </submittedName>
</protein>
<evidence type="ECO:0000256" key="1">
    <source>
        <dbReference type="SAM" id="MobiDB-lite"/>
    </source>
</evidence>
<evidence type="ECO:0000313" key="2">
    <source>
        <dbReference type="EMBL" id="CAB4178062.1"/>
    </source>
</evidence>
<feature type="compositionally biased region" description="Polar residues" evidence="1">
    <location>
        <begin position="530"/>
        <end position="540"/>
    </location>
</feature>
<organism evidence="2">
    <name type="scientific">uncultured Caudovirales phage</name>
    <dbReference type="NCBI Taxonomy" id="2100421"/>
    <lineage>
        <taxon>Viruses</taxon>
        <taxon>Duplodnaviria</taxon>
        <taxon>Heunggongvirae</taxon>
        <taxon>Uroviricota</taxon>
        <taxon>Caudoviricetes</taxon>
        <taxon>Peduoviridae</taxon>
        <taxon>Maltschvirus</taxon>
        <taxon>Maltschvirus maltsch</taxon>
    </lineage>
</organism>
<gene>
    <name evidence="2" type="ORF">UFOVP1016_27</name>
</gene>
<proteinExistence type="predicted"/>